<keyword evidence="4" id="KW-0255">Endonuclease</keyword>
<evidence type="ECO:0000256" key="2">
    <source>
        <dbReference type="SAM" id="Phobius"/>
    </source>
</evidence>
<feature type="region of interest" description="Disordered" evidence="1">
    <location>
        <begin position="142"/>
        <end position="179"/>
    </location>
</feature>
<dbReference type="GO" id="GO:0004519">
    <property type="term" value="F:endonuclease activity"/>
    <property type="evidence" value="ECO:0007669"/>
    <property type="project" value="UniProtKB-KW"/>
</dbReference>
<dbReference type="EMBL" id="CP086322">
    <property type="protein sequence ID" value="UQA91222.1"/>
    <property type="molecule type" value="Genomic_DNA"/>
</dbReference>
<dbReference type="InterPro" id="IPR002711">
    <property type="entry name" value="HNH"/>
</dbReference>
<keyword evidence="2" id="KW-0812">Transmembrane</keyword>
<dbReference type="Proteomes" id="UP000830115">
    <property type="component" value="Chromosome"/>
</dbReference>
<evidence type="ECO:0000259" key="3">
    <source>
        <dbReference type="SMART" id="SM00507"/>
    </source>
</evidence>
<dbReference type="RefSeq" id="WP_248862017.1">
    <property type="nucleotide sequence ID" value="NZ_CP086322.1"/>
</dbReference>
<dbReference type="Gene3D" id="1.10.30.50">
    <property type="match status" value="1"/>
</dbReference>
<gene>
    <name evidence="4" type="ORF">K9S39_04430</name>
</gene>
<organism evidence="4 5">
    <name type="scientific">Streptomyces halobius</name>
    <dbReference type="NCBI Taxonomy" id="2879846"/>
    <lineage>
        <taxon>Bacteria</taxon>
        <taxon>Bacillati</taxon>
        <taxon>Actinomycetota</taxon>
        <taxon>Actinomycetes</taxon>
        <taxon>Kitasatosporales</taxon>
        <taxon>Streptomycetaceae</taxon>
        <taxon>Streptomyces</taxon>
    </lineage>
</organism>
<keyword evidence="2" id="KW-0472">Membrane</keyword>
<feature type="domain" description="HNH nuclease" evidence="3">
    <location>
        <begin position="42"/>
        <end position="98"/>
    </location>
</feature>
<evidence type="ECO:0000313" key="5">
    <source>
        <dbReference type="Proteomes" id="UP000830115"/>
    </source>
</evidence>
<evidence type="ECO:0000256" key="1">
    <source>
        <dbReference type="SAM" id="MobiDB-lite"/>
    </source>
</evidence>
<keyword evidence="2" id="KW-1133">Transmembrane helix</keyword>
<accession>A0ABY4M182</accession>
<sequence>MQPDPTVLLACLAVAALGILCLAIGVGRKRRWRDPTRLFSWSQKQQLIRQANGRCEHKPPLWFRCPAPGTEADHIHPWSRGGPTELWNGQLLCRRHNRRKSNRVPSPLYRWRLARRRKTTPTRISGKLMAWIICPNCGAKHDTSGRYTSPENQERDNRGLSEEHVSGRCQDKPSEESTELLPEQRFNKLKDRLGRWLEPGRMGWFGMSSDTEDDRIVYNARANAYLDELPEDAWVVVVDCHI</sequence>
<protein>
    <submittedName>
        <fullName evidence="4">HNH endonuclease</fullName>
    </submittedName>
</protein>
<evidence type="ECO:0000313" key="4">
    <source>
        <dbReference type="EMBL" id="UQA91222.1"/>
    </source>
</evidence>
<reference evidence="4" key="1">
    <citation type="submission" date="2021-10" db="EMBL/GenBank/DDBJ databases">
        <title>Streptomyces nigrumlapis sp.nov.,an antimicrobial producing actinobacterium isolated from Black Gobi rocks.</title>
        <authorList>
            <person name="Wen Y."/>
            <person name="Zhang W."/>
            <person name="Liu X.G."/>
        </authorList>
    </citation>
    <scope>NUCLEOTIDE SEQUENCE</scope>
    <source>
        <strain evidence="4">ST13-2-2</strain>
    </source>
</reference>
<dbReference type="Pfam" id="PF01844">
    <property type="entry name" value="HNH"/>
    <property type="match status" value="1"/>
</dbReference>
<keyword evidence="5" id="KW-1185">Reference proteome</keyword>
<feature type="compositionally biased region" description="Basic and acidic residues" evidence="1">
    <location>
        <begin position="152"/>
        <end position="175"/>
    </location>
</feature>
<keyword evidence="4" id="KW-0378">Hydrolase</keyword>
<dbReference type="SMART" id="SM00507">
    <property type="entry name" value="HNHc"/>
    <property type="match status" value="1"/>
</dbReference>
<dbReference type="InterPro" id="IPR003615">
    <property type="entry name" value="HNH_nuc"/>
</dbReference>
<feature type="transmembrane region" description="Helical" evidence="2">
    <location>
        <begin position="6"/>
        <end position="27"/>
    </location>
</feature>
<proteinExistence type="predicted"/>
<dbReference type="CDD" id="cd00085">
    <property type="entry name" value="HNHc"/>
    <property type="match status" value="1"/>
</dbReference>
<keyword evidence="4" id="KW-0540">Nuclease</keyword>
<name>A0ABY4M182_9ACTN</name>